<dbReference type="PANTHER" id="PTHR23155:SF1180">
    <property type="entry name" value="OS02G0262800 PROTEIN"/>
    <property type="match status" value="1"/>
</dbReference>
<dbReference type="EnsemblPlants" id="LPERR02G09540.3">
    <property type="protein sequence ID" value="LPERR02G09540.3"/>
    <property type="gene ID" value="LPERR02G09540"/>
</dbReference>
<sequence>MWKCNSEENWKCLLSPFKKGRDKGSMILVTARFPSIAQMVKTTKPIELQGLEHNELFAFFEECILGENKPVNYKDDLIGIARDIFKKLKGSPLAARTVGRLLKKNLSQEFWMEVLERNEWKNQKGDDDIMPALQISYDYLPFDLKKFNNLEITRFWEALGIVEAEDIGLRYLDELVGNGFLVMEDEGCIGNTISKPTRGGEW</sequence>
<dbReference type="Gene3D" id="1.10.8.430">
    <property type="entry name" value="Helical domain of apoptotic protease-activating factors"/>
    <property type="match status" value="1"/>
</dbReference>
<dbReference type="HOGENOM" id="CLU_1356430_0_0_1"/>
<dbReference type="InterPro" id="IPR027417">
    <property type="entry name" value="P-loop_NTPase"/>
</dbReference>
<protein>
    <submittedName>
        <fullName evidence="1">Uncharacterized protein</fullName>
    </submittedName>
</protein>
<evidence type="ECO:0000313" key="2">
    <source>
        <dbReference type="Proteomes" id="UP000032180"/>
    </source>
</evidence>
<proteinExistence type="predicted"/>
<dbReference type="InterPro" id="IPR044974">
    <property type="entry name" value="Disease_R_plants"/>
</dbReference>
<dbReference type="SUPFAM" id="SSF52540">
    <property type="entry name" value="P-loop containing nucleoside triphosphate hydrolases"/>
    <property type="match status" value="1"/>
</dbReference>
<dbReference type="AlphaFoldDB" id="A0A0D9VEH6"/>
<dbReference type="GO" id="GO:0043531">
    <property type="term" value="F:ADP binding"/>
    <property type="evidence" value="ECO:0007669"/>
    <property type="project" value="InterPro"/>
</dbReference>
<name>A0A0D9VEH6_9ORYZ</name>
<keyword evidence="2" id="KW-1185">Reference proteome</keyword>
<reference evidence="2" key="2">
    <citation type="submission" date="2013-12" db="EMBL/GenBank/DDBJ databases">
        <authorList>
            <person name="Yu Y."/>
            <person name="Lee S."/>
            <person name="de Baynast K."/>
            <person name="Wissotski M."/>
            <person name="Liu L."/>
            <person name="Talag J."/>
            <person name="Goicoechea J."/>
            <person name="Angelova A."/>
            <person name="Jetty R."/>
            <person name="Kudrna D."/>
            <person name="Golser W."/>
            <person name="Rivera L."/>
            <person name="Zhang J."/>
            <person name="Wing R."/>
        </authorList>
    </citation>
    <scope>NUCLEOTIDE SEQUENCE</scope>
</reference>
<organism evidence="1 2">
    <name type="scientific">Leersia perrieri</name>
    <dbReference type="NCBI Taxonomy" id="77586"/>
    <lineage>
        <taxon>Eukaryota</taxon>
        <taxon>Viridiplantae</taxon>
        <taxon>Streptophyta</taxon>
        <taxon>Embryophyta</taxon>
        <taxon>Tracheophyta</taxon>
        <taxon>Spermatophyta</taxon>
        <taxon>Magnoliopsida</taxon>
        <taxon>Liliopsida</taxon>
        <taxon>Poales</taxon>
        <taxon>Poaceae</taxon>
        <taxon>BOP clade</taxon>
        <taxon>Oryzoideae</taxon>
        <taxon>Oryzeae</taxon>
        <taxon>Oryzinae</taxon>
        <taxon>Leersia</taxon>
    </lineage>
</organism>
<dbReference type="GO" id="GO:0098542">
    <property type="term" value="P:defense response to other organism"/>
    <property type="evidence" value="ECO:0007669"/>
    <property type="project" value="TreeGrafter"/>
</dbReference>
<dbReference type="Gramene" id="LPERR02G09540.3">
    <property type="protein sequence ID" value="LPERR02G09540.3"/>
    <property type="gene ID" value="LPERR02G09540"/>
</dbReference>
<reference evidence="1" key="3">
    <citation type="submission" date="2015-04" db="UniProtKB">
        <authorList>
            <consortium name="EnsemblPlants"/>
        </authorList>
    </citation>
    <scope>IDENTIFICATION</scope>
</reference>
<dbReference type="InterPro" id="IPR042197">
    <property type="entry name" value="Apaf_helical"/>
</dbReference>
<accession>A0A0D9VEH6</accession>
<dbReference type="Proteomes" id="UP000032180">
    <property type="component" value="Chromosome 2"/>
</dbReference>
<evidence type="ECO:0000313" key="1">
    <source>
        <dbReference type="EnsemblPlants" id="LPERR02G09540.3"/>
    </source>
</evidence>
<reference evidence="1 2" key="1">
    <citation type="submission" date="2012-08" db="EMBL/GenBank/DDBJ databases">
        <title>Oryza genome evolution.</title>
        <authorList>
            <person name="Wing R.A."/>
        </authorList>
    </citation>
    <scope>NUCLEOTIDE SEQUENCE</scope>
</reference>
<dbReference type="PANTHER" id="PTHR23155">
    <property type="entry name" value="DISEASE RESISTANCE PROTEIN RP"/>
    <property type="match status" value="1"/>
</dbReference>